<dbReference type="SUPFAM" id="SSF56112">
    <property type="entry name" value="Protein kinase-like (PK-like)"/>
    <property type="match status" value="1"/>
</dbReference>
<feature type="region of interest" description="Disordered" evidence="1">
    <location>
        <begin position="191"/>
        <end position="218"/>
    </location>
</feature>
<keyword evidence="5" id="KW-1185">Reference proteome</keyword>
<organism evidence="4 5">
    <name type="scientific">Blattamonas nauphoetae</name>
    <dbReference type="NCBI Taxonomy" id="2049346"/>
    <lineage>
        <taxon>Eukaryota</taxon>
        <taxon>Metamonada</taxon>
        <taxon>Preaxostyla</taxon>
        <taxon>Oxymonadida</taxon>
        <taxon>Blattamonas</taxon>
    </lineage>
</organism>
<feature type="domain" description="Protein kinase" evidence="3">
    <location>
        <begin position="6035"/>
        <end position="6374"/>
    </location>
</feature>
<dbReference type="Proteomes" id="UP001281761">
    <property type="component" value="Unassembled WGS sequence"/>
</dbReference>
<dbReference type="PANTHER" id="PTHR32158:SF21">
    <property type="match status" value="1"/>
</dbReference>
<feature type="region of interest" description="Disordered" evidence="1">
    <location>
        <begin position="2629"/>
        <end position="2668"/>
    </location>
</feature>
<feature type="region of interest" description="Disordered" evidence="1">
    <location>
        <begin position="6261"/>
        <end position="6291"/>
    </location>
</feature>
<evidence type="ECO:0000313" key="4">
    <source>
        <dbReference type="EMBL" id="KAK2955340.1"/>
    </source>
</evidence>
<protein>
    <recommendedName>
        <fullName evidence="3">Protein kinase domain-containing protein</fullName>
    </recommendedName>
</protein>
<name>A0ABQ9XV52_9EUKA</name>
<feature type="compositionally biased region" description="Polar residues" evidence="1">
    <location>
        <begin position="191"/>
        <end position="205"/>
    </location>
</feature>
<evidence type="ECO:0000259" key="3">
    <source>
        <dbReference type="PROSITE" id="PS50011"/>
    </source>
</evidence>
<feature type="transmembrane region" description="Helical" evidence="2">
    <location>
        <begin position="6065"/>
        <end position="6092"/>
    </location>
</feature>
<comment type="caution">
    <text evidence="4">The sequence shown here is derived from an EMBL/GenBank/DDBJ whole genome shotgun (WGS) entry which is preliminary data.</text>
</comment>
<proteinExistence type="predicted"/>
<dbReference type="PANTHER" id="PTHR32158">
    <property type="entry name" value="RING-TYPE DOMAIN-CONTAINING PROTEIN"/>
    <property type="match status" value="1"/>
</dbReference>
<dbReference type="InterPro" id="IPR011009">
    <property type="entry name" value="Kinase-like_dom_sf"/>
</dbReference>
<reference evidence="4 5" key="1">
    <citation type="journal article" date="2022" name="bioRxiv">
        <title>Genomics of Preaxostyla Flagellates Illuminates Evolutionary Transitions and the Path Towards Mitochondrial Loss.</title>
        <authorList>
            <person name="Novak L.V.F."/>
            <person name="Treitli S.C."/>
            <person name="Pyrih J."/>
            <person name="Halakuc P."/>
            <person name="Pipaliya S.V."/>
            <person name="Vacek V."/>
            <person name="Brzon O."/>
            <person name="Soukal P."/>
            <person name="Eme L."/>
            <person name="Dacks J.B."/>
            <person name="Karnkowska A."/>
            <person name="Elias M."/>
            <person name="Hampl V."/>
        </authorList>
    </citation>
    <scope>NUCLEOTIDE SEQUENCE [LARGE SCALE GENOMIC DNA]</scope>
    <source>
        <strain evidence="4">NAU3</strain>
        <tissue evidence="4">Gut</tissue>
    </source>
</reference>
<keyword evidence="2" id="KW-1133">Transmembrane helix</keyword>
<dbReference type="Gene3D" id="1.10.510.10">
    <property type="entry name" value="Transferase(Phosphotransferase) domain 1"/>
    <property type="match status" value="1"/>
</dbReference>
<accession>A0ABQ9XV52</accession>
<keyword evidence="2" id="KW-0472">Membrane</keyword>
<gene>
    <name evidence="4" type="ORF">BLNAU_9733</name>
</gene>
<evidence type="ECO:0000256" key="2">
    <source>
        <dbReference type="SAM" id="Phobius"/>
    </source>
</evidence>
<evidence type="ECO:0000256" key="1">
    <source>
        <dbReference type="SAM" id="MobiDB-lite"/>
    </source>
</evidence>
<dbReference type="SMART" id="SM00710">
    <property type="entry name" value="PbH1"/>
    <property type="match status" value="13"/>
</dbReference>
<dbReference type="SUPFAM" id="SSF51126">
    <property type="entry name" value="Pectin lyase-like"/>
    <property type="match status" value="5"/>
</dbReference>
<dbReference type="PROSITE" id="PS50011">
    <property type="entry name" value="PROTEIN_KINASE_DOM"/>
    <property type="match status" value="1"/>
</dbReference>
<dbReference type="InterPro" id="IPR006626">
    <property type="entry name" value="PbH1"/>
</dbReference>
<feature type="compositionally biased region" description="Low complexity" evidence="1">
    <location>
        <begin position="2634"/>
        <end position="2652"/>
    </location>
</feature>
<sequence>MMHSDALIKSTNSTVSISLLAFCPSTCQSLQLFENTNCSMHNCSFLVSSHRSPILCHHSQIALHACSFPTSPSTPFSICTLVRTDGPNSHIFFHNAFFADLSLVDSEPFFAEFSSQNVSISQVHLQNISIGTPNNVRKVNSHANTSISHSSFHTSTEVLSNGIIRGICPSTSLFVVNTTFKFTTSGTEAQANLEPQNQVNTTGDASFQSSSWTDTSSEERGGAICADSVGSLSVSNCEFTRCSAKSKDSYHSGGAIFFNGSEIYAFTVESSLFYECHGERYGGSMVVGNSSAFSLKSSNFSFSTSNYTVPTVHLIISPSGSLLSQLRFEHARIVQEDESTDYPQCSGAIDLDGVTGTFYQSNLLFHNNSVKRGGAVLLSRISVGTIVTWFSCLFVDNTALDTAPDENTMEEMSFGNDIFVYFPDEEWNKTLAREDAFINTYSTSQNPKIVMRGSAGTLQSLISLFPNQTDLGTRLPSPQLSIDVISAADTPNCGIPLMEPCASLSFVVTSRVGIADAEISIEDGEYTELVSFEVKTGKVNVKGSNRESVVLKSPDIANWIQIAEDAEFSLTSLTINLCCHSQDTSSLVISNGTLLFSDIAFTCELYKSARNGVIFNILDGATTILNSRFETTKYRRFGAFAKINSQASLIFENTNMSKFDLDRDFLIVEGNITVKDCSFTKIAPAYSDDQFMCASALNGQIVVATSIFDALGSSKDGGAMGVVLSSDTSLSVTDTSFRDCWSYGYGGGLDIKITESGKLKLDNVTFYECRANVNGGGFKLDFSEMDSVSEIELIDLDFFYMRDNYFFLVDYNLQTRVNAAPFITFKPTITPNYLVSENERRIFTGAEPYGIHGSLLFFWYPHTSSSGAVHVHKDGEDHRLCGLIELPCSHLSSSFRKGYSTSTVIDSDLVFNENINDITSSHSITSTLEYTITVDNYAIFSVSSGTLSIQSCSFVSTDYQRTSSFLTLSGSGSATLTSCSFSMFRSTSAGSVVSGTLSSSCSLILDGCTFTSCVSNKKGGVIAVSLEGSGKIEMKNTNAFSSCWSETGEGNWMSITSVDLESFMSTGALTSIRPNSTNSALFGIEEKRRYFGVDTYRIEGSLLFFWYPHTSSSGAVHVHKDGEDHKLCGRIELPCSHLSSSFSKYYSTSTVIDSDLEFNEVISDIDSPQALSSTPEYTITVEKYAIFSVSSGTLSILTCSFVSTGIQRTSSFVTISGSGYATLTSCSFSSFHSTSAGSVVSGTFSSSYSLVVDRCTFTSCSTTENGGALNIRMSDDSSLSVSRSSFENCRADGFGGALFIDLMDLYSSYSHLSFSDVSFGSSSSNSAGEYGQNVFFAFNSYDIDYFRSAIRPLIPSYPSDGDVFSYTEWRLVEYGTRYSSYISYHGSVLALLHPIDSTVYVSDDNGNDHHDCGARFLPCKNLDFAFDSADRAQTNQPIILLQSDLTLDSYSAITSCDVVVTSENQHTLFCGSSAQINVYLQATLTFREITLQINSVLNSILFNNDNGSIFIEPSATISHDGTSFTPTHLSYPLMSVQRGSLSLQGTASSPHVLSFFTNYASSTCCLIHANPAASSDVSLFLSYCHFTDCRMMDGAVIMFSGRSGGEVRLTNCYFSRNEGYNTNDIVAEASWASLINSSSIVSCFSDSNLDHLVVGYVSDNDLLPFSVLGVNTVTNDDAVCQMPSIACSSVQAALSHCVQMERDGSPALRLIEMETDVSEASTLVIDSRRIRLISQSDRTLERTGSNSLLTVSTGYAGLRDFCLLDSMPSSSFPVLVLSSTGTLFIHHITFNFPASPVNHNLIHSEQGLVDFTLINVPNANLGSKSLIESNGGDVVGDEASFSLIDSSSTGHTIDTRIVSSGTTTLTYSHFQDCHSGEGGGAMKVTIVSGSLSIEKSSFERCSSGEDGGAVWIDASSTLDSFSIGLISVTFGRNSNENKCGESKHGPDVFVVGGRLEEIVEVQRWSGTFEVAPKWTLVGSDSTSGRVLDLTDLLQGSIWRTSEGGSDESGDGSLSSPFGTISRGLEEVMESSVSAGFLEVVGKVRIGKRVEMLEKGEEKTITLFGDGEESICVCGVEKDSEEEKELKRRETRIIVIRFHTLSLKDLSIWLTSGKGAVFEVVAKGKLLFESCRVEGEKNNQQEIKMSLVVAGKGGQITTTALSSTDLQLSGKGSLFVLLGASHVDMKGMSMDRVETEQGCVVGGEVRGELLITQSSFVRCGGRRFGSVVRLRGVGSRIVIRECVFSDCWTRVRMDEVGMGWNGEGVGVGEMEGGRGKGGGSVLVEIEGAWKGKRGIVDLSGSRFERLLVIISLFSHHQSVRLPLFDVFRVLAANPNESKNTTAIDVQKSISLETILQKKFHSETLHGPQLITLPNGSAFASNHYIHSTSLALNGMNHSTLHYHNDQHQTDFQSQEYLNPKQSHGKNHLFKIVNASFSVSDLTFDLRSESSNGDVACACITSSSIHITNCGFLWTGLHSLFVLHGSSLSTQSSSSITLVGCTLDPSEQRLAPIVEDIRAAGGSELFTLDLVATRIANTKVIGADGIGVAQPSQNGILSDFEGICTTLSEISFSNVSSLPGTVRPVSPLFSQRMIACGIWGSNNHLSGSTVRDMNGGGGFVCSNSSVNWCHTTSSERPSLSPHTPTLSSSLASPNTPDSPAEEGDDEDDQFTGKIHDGVARFTFTEGAITFTRCWFFNMQFSTTNMTDIGSGGSALSFQSGTAALTLTSCKFENCSVSSPFAKQIIFGGCVYICRVYADIETTAEATIDSCSFTNWSSPSDRPYQYGGCVGTMNSAHNLKILNSNMTQVLGTTKLNGGFISHYTCSEVGLTIDKCRLSGDGKTMGHCVNLTSLGRTVKPVSFSMTDTEIDNTNSTISLFNFTTNDSIDFIRVNMKNVSFYMDQVSAPHGPILFLDCVLDQTCRLTGTQSVSASFLYSGTTFTGAVTTNQVFHVRVSSPTRHLIFQQCIFTECSTVHQTIIQASSVSSLTVDSSTFTNCFGAHTLGLFGVVSTPFRAHSCTFTNISAQYSNILNGSPRQAFFFENCHFDLQPSNRNDFLLSDVGQMDILNESSIVGCTSNRPITANYNSTQVVCPFIKEVTSEPETNKMRVGTWLPEEGFSDHSSLSDALATLSDDSLLPNIVFLSEGSHLETSNLEIKHDVEIVGSGSNTTNFHFTELTTAGFKPKSGGKLRLRSMKLIPSTLSTTLVEMDEDVSLLLTRTFVDGVSGQTVSLMLLTLGTTRIAHSAFQNIMSERPLISVSGSASLTVSSTYFIAITRTSLPPSSTETTQCGSCVEGRTSGKVCIVFSRFGVCRTNGRAGAIDLEGAGDSSSVEMDWNTFDQNLSGVDINSSVKGNDVVVKACSESQLSLNLLTQHSFPTLHSFLINSAQPIVPPPDKFNLKANGIGGPLAWVDKNILNRDFLSGEMTLHFLLGSRLHNNTHTSITTDFEYQETMTPFTCQNSSVSVNLYRQNYSSITVEQTNETFCHLINSTLTLNQLTLSFHSLEASAFDVDSPSSLTLDIVTLSVTNPLKAPFVSSQGKSITVHSLKFAATLKLDNTPFIKAHSNQNESSFSYQSSNPSLATLASLDTPFISLEGVTYAYFYNLNIPGNLGTSIKVSLVKATNTNITFRYTQVSNLQTTANGLYLNADSCNVTLDSGTLRNISAGNGGFMYCTNSIITMKTPKCTNCSATKGGIVYAVNSDVSINGKATFTSCNAEEGGVAYLVSSTLQIAAATFTSNSAKRGGVAFIDLADDCFVSTASTTFATFTDNTATDLDENGVDCGKGGVFFITGTTTATNPLNFGKHHFDRNQAKFGNDVFVEESVLSNDGPTRLSNCGGESYSSFPHLEIENYNTTQDELDQISDFIPFPTLTITTNGTLTDSCKWSNGQCRTLIYALQYLQTTYPGGSLISRSARQGNTSMTTEPIVFVKQDLWYWTSYPARYNLSLTATHDSDEKTIFTIEDESRLKLERMNLILKSKHFAAKVTSEEGSLVMDNSTISCASVTTVSPIWSVGISVGLNNVTFQPSLRTSIATLSSPLVHFAPQPSEQDELRSESFEMTDSIFINLTFEGTTMIEVETTGDVTFTTRTFTDVVLNQQEGEYLTLKGKNFKTQLIPEQWDEDLQTKQHLTSLWGEDISMDDNEKWRRGSLVYWLVSPSSEVVIGLDDDAVDHPNCGSSTFKCTTLDSAFSSAGRNSIDTISFSVSTTLSSSLSVDSSLTFKSFSNAKQTITFDGSSSMTISTPMKTLTLTSLVFTVAELCSSATLFVVEKGEMKFSSCLIGSSDSSSPLVVPATTTKLIEVKADGTLTLIDTLIQHITFTHATHGTALHLHADSTNTFSGTSRVGEITSNGIGSHVVISSSAGLNSDSISSLASQIEPWGPSRPNGGRFTESEINEFVVMASTGEVEELIYRWHPYDALTLFVDRTGGSHSKCGLSSLPCSSLSSNLEKLGADQVIKVCTALDEAASITTERDLSILSSDTSNKQIRVSETCSFISIGFTLSFTSISFIPLPQSSNQNTEANTRSVSLFVVESGSLSLTACSCNSISSKHGGVLYSEDSNVNIKEGTFSNCAAEKGGVAYLVSSTLSVDESSFVSNSAKLGGVFWIDFGQDSSTSLSLQSSTFTTNSAHDMDENGVDCGKGGAIFVTGKTSSQTPIDLTSSHFDENTATFGNDVFVSASVLGDKGPDLLSECGGESYSRLPHLEIENRHEDNDELYRISNFLPFPTLNVGDSASSTLTPDCKWSDASCQTLEYALQFLQTAYQNQTMFPRQCSQCTDSLTTEPIILDKHDLVYSSSSLPESDPAKLILSVVEGIVFTINDASRLTVEWIQFSLTQLHQIVKVNFINGQFAMKNCLVLSESGKTTSRCPIISNGNSLILNTVSFSPTLTTSKATLSSPLVYFAPLPSEQDELGSGSFIIKDSIFINLTFEGTTMIEAKTTGDVTFTTPTFTNIISNQKKGKYLALKGQNFRTQLIPEQWDTSLKTAAHVASLWGEDISMEDNEKWRRGSLVYWLVSPSSEVVIGLDEDAVDHPNCGSSTFKCTTLDSAFSSAVLNTIDTISFSVSTTLSSSLSVDSSITLKSFSNAKQTITFDDFSSMIVNTSLKTLSLTSLIFTVAELCSSATLFVVEKGEMKFSSCLIGSSDSSSPLVVPATTTKLIEVKSDGTLTLIDTLIQHITFTHATLGTALHLHADSTNTFSGTSRVGEITSNGRGSHVVISSSAGLESTSISSLASQIQSWGPSRPNGGRFTESEINEFVVISSTEEVEELIYRWHPYDELTLFVDRTGGSHSKCGFSSLPCSSLSSNLAKLGTGQVIKVCSALDEAAEITTERDLSILSSDTSRKEVRVSETCSFTSKDFTLSFTSLSFVPLPKTSNQNAATTSRTDSLFVVESGSLSLTSCSVSSFELSSSPLITHTSGTLTLQSCSVSTITRSTGNGTILSIEMETGKSLLLDEIEFSSMSSSKDSPILALSFPPFDKSNPDPLFGFTLTKLDFKSMTGMATQPPCFISLVGDELASWIDEGDSRFKNSYGKDSELDHYWSYDQTIPPEVSLLFYLRASEGPVGVSNSGYDMAKCGSNSLWCSTIELSLTRLSAQNTKKIVVMDEVTLSSSIALPDELTFAGNPSALSTCVVSASGSFVSEDIDFTTISKLTFSLPSTQTAEAVIVHSSTKLTLSNLELSSQVKSSAVFLQMSSGSAEMNTIFINSEMETNSILVSILGGTVTASHFHVESGIAQNGTVLQVEGGSLSLTGMTATSSKPIEGRLLSVTNAALNVSDIKLSKQTFTNALLEFSSFEDSTINNMNISECSGSTIITAKDGDELTIRDSFFSSLTPPTALNEGDSSDLCGWEKSLIEIYNSPLHFHQTELSHIPQGAISISNAPLTLSGCTFSNNSPPSLEWPSRRRNIKCSNGTVGVNTIHGGDGHSSPHLWILTDECTVQKDSEIEHSSLFVPTLSNTSSSTFNNKQKEYTVTIVGTMMIPCGLSLEIFEQKPLSTSNEGTPLPFEISSLKPSKWTETELSFVLPQSSVAELNSKYELRCRLIFGDGQQTDSFSLTGKGKGKMSQGGLIASIVIPVVCVVVLAVILLIVILCILAKRRKQKEQVQQQKQELNLMPETYDNVKYDENEPFDTFKPIFAESGDRHNPSSLLMVSENQGQTQKEDFARVVPFGLVQNVEALRCDEKEGIVPIDPRNTLYHRLHVEKKVDFDKKQIAVQITQGLERMLSTSPFSEVFTRLSPHWIILNQANNIFLRMEDLPNKISQANHTATSQSKNVEDRRWNAPEQDTKEDGDASQVSIDRTKASVFRLGLVLWELETELVPFGELDAVNAARQVKAGVMPLIHNWEDESMADLVRDCLSLVPDDRPTLADVKSRLESLCSNTPIADCPQPDNGEVAASKLQSN</sequence>
<dbReference type="EMBL" id="JARBJD010000068">
    <property type="protein sequence ID" value="KAK2955340.1"/>
    <property type="molecule type" value="Genomic_DNA"/>
</dbReference>
<feature type="compositionally biased region" description="Low complexity" evidence="1">
    <location>
        <begin position="206"/>
        <end position="215"/>
    </location>
</feature>
<keyword evidence="2" id="KW-0812">Transmembrane</keyword>
<dbReference type="InterPro" id="IPR000719">
    <property type="entry name" value="Prot_kinase_dom"/>
</dbReference>
<feature type="compositionally biased region" description="Basic and acidic residues" evidence="1">
    <location>
        <begin position="6270"/>
        <end position="6287"/>
    </location>
</feature>
<evidence type="ECO:0000313" key="5">
    <source>
        <dbReference type="Proteomes" id="UP001281761"/>
    </source>
</evidence>
<dbReference type="InterPro" id="IPR011050">
    <property type="entry name" value="Pectin_lyase_fold/virulence"/>
</dbReference>
<feature type="compositionally biased region" description="Acidic residues" evidence="1">
    <location>
        <begin position="2656"/>
        <end position="2666"/>
    </location>
</feature>